<organism evidence="2 4">
    <name type="scientific">Staphylococcus muscae</name>
    <dbReference type="NCBI Taxonomy" id="1294"/>
    <lineage>
        <taxon>Bacteria</taxon>
        <taxon>Bacillati</taxon>
        <taxon>Bacillota</taxon>
        <taxon>Bacilli</taxon>
        <taxon>Bacillales</taxon>
        <taxon>Staphylococcaceae</taxon>
        <taxon>Staphylococcus</taxon>
    </lineage>
</organism>
<name>A0A240C1I4_9STAP</name>
<dbReference type="InterPro" id="IPR002560">
    <property type="entry name" value="Transposase_DDE"/>
</dbReference>
<proteinExistence type="predicted"/>
<dbReference type="KEGG" id="smus:C7J88_09980"/>
<reference evidence="2 4" key="1">
    <citation type="submission" date="2017-06" db="EMBL/GenBank/DDBJ databases">
        <authorList>
            <consortium name="Pathogen Informatics"/>
        </authorList>
    </citation>
    <scope>NUCLEOTIDE SEQUENCE [LARGE SCALE GENOMIC DNA]</scope>
    <source>
        <strain evidence="2 4">NCTC13833</strain>
    </source>
</reference>
<dbReference type="KEGG" id="smus:C7J88_01565"/>
<dbReference type="EMBL" id="LT906464">
    <property type="protein sequence ID" value="SNW02156.1"/>
    <property type="molecule type" value="Genomic_DNA"/>
</dbReference>
<evidence type="ECO:0000313" key="4">
    <source>
        <dbReference type="Proteomes" id="UP000243706"/>
    </source>
</evidence>
<dbReference type="Proteomes" id="UP000243706">
    <property type="component" value="Chromosome 1"/>
</dbReference>
<protein>
    <submittedName>
        <fullName evidence="2">IS1181 transposase</fullName>
    </submittedName>
</protein>
<feature type="domain" description="Transposase IS204/IS1001/IS1096/IS1165 DDE" evidence="1">
    <location>
        <begin position="163"/>
        <end position="416"/>
    </location>
</feature>
<sequence length="436" mass="51679">MCNDILKLLKIKDENIQVLKVEEDVEVRGRLSTVVYGTLSYTPKACMKCGCVNDGQIHKHGKRVSRLTLLKSQESNVYLNLAKERFKCLHCLKTFTAQTNIVDSNCFITNRVKLAIQDKLTRVQCEIDIAHDCSVSPSTVKRCIHQLSQSLIVKPSSGLPKHISIDEFKSVKNVTTAMSFLFIDNETNQIIDILEDRRIHKLKEYFYRFDRRERLAVKTVTADMYEPYINFIHEVFPNAILIFDRFHIVQHLNRELNKQRISVMNAYRYRSSTDYTKMKKHWKLFLSDRQDINSYEYFWSKSFKTYTTSRDVLTYLLSLDQQLYDTYMLVHQLREALKQCDWLRFKETLMGVEKKHVSRGVWRIIRFYKKYEYVLYSTIKYPKFNNGAIEGINNKIKLIKRVSYGYRNFNNFKARILIIFKLYQRSKKQGLLNCVA</sequence>
<dbReference type="EMBL" id="LT906464">
    <property type="protein sequence ID" value="SNW00968.1"/>
    <property type="molecule type" value="Genomic_DNA"/>
</dbReference>
<dbReference type="Pfam" id="PF01610">
    <property type="entry name" value="DDE_Tnp_ISL3"/>
    <property type="match status" value="1"/>
</dbReference>
<dbReference type="NCBIfam" id="NF033550">
    <property type="entry name" value="transpos_ISL3"/>
    <property type="match status" value="1"/>
</dbReference>
<evidence type="ECO:0000313" key="3">
    <source>
        <dbReference type="EMBL" id="SNW02156.1"/>
    </source>
</evidence>
<gene>
    <name evidence="2" type="ORF">SAMEA4412661_00580</name>
    <name evidence="3" type="ORF">SAMEA4412661_00961</name>
</gene>
<evidence type="ECO:0000259" key="1">
    <source>
        <dbReference type="Pfam" id="PF01610"/>
    </source>
</evidence>
<dbReference type="InterPro" id="IPR047951">
    <property type="entry name" value="Transpos_ISL3"/>
</dbReference>
<accession>A0A240C1I4</accession>
<dbReference type="PANTHER" id="PTHR33498">
    <property type="entry name" value="TRANSPOSASE FOR INSERTION SEQUENCE ELEMENT IS1557"/>
    <property type="match status" value="1"/>
</dbReference>
<dbReference type="PANTHER" id="PTHR33498:SF1">
    <property type="entry name" value="TRANSPOSASE FOR INSERTION SEQUENCE ELEMENT IS1557"/>
    <property type="match status" value="1"/>
</dbReference>
<dbReference type="AlphaFoldDB" id="A0A240C1I4"/>
<dbReference type="RefSeq" id="WP_095115876.1">
    <property type="nucleotide sequence ID" value="NZ_CP027848.1"/>
</dbReference>
<evidence type="ECO:0000313" key="2">
    <source>
        <dbReference type="EMBL" id="SNW00968.1"/>
    </source>
</evidence>